<dbReference type="InterPro" id="IPR022385">
    <property type="entry name" value="Rhs_assc_core"/>
</dbReference>
<dbReference type="PANTHER" id="PTHR32305">
    <property type="match status" value="1"/>
</dbReference>
<feature type="compositionally biased region" description="Polar residues" evidence="1">
    <location>
        <begin position="105"/>
        <end position="117"/>
    </location>
</feature>
<dbReference type="NCBIfam" id="TIGR01643">
    <property type="entry name" value="YD_repeat_2x"/>
    <property type="match status" value="1"/>
</dbReference>
<organism evidence="4 5">
    <name type="scientific">Lentzea waywayandensis</name>
    <dbReference type="NCBI Taxonomy" id="84724"/>
    <lineage>
        <taxon>Bacteria</taxon>
        <taxon>Bacillati</taxon>
        <taxon>Actinomycetota</taxon>
        <taxon>Actinomycetes</taxon>
        <taxon>Pseudonocardiales</taxon>
        <taxon>Pseudonocardiaceae</taxon>
        <taxon>Lentzea</taxon>
    </lineage>
</organism>
<protein>
    <submittedName>
        <fullName evidence="4">RHS repeat-associated core domain-containing protein</fullName>
    </submittedName>
</protein>
<dbReference type="SUPFAM" id="SSF56988">
    <property type="entry name" value="Anthrax protective antigen"/>
    <property type="match status" value="2"/>
</dbReference>
<feature type="chain" id="PRO_5011442245" evidence="2">
    <location>
        <begin position="39"/>
        <end position="2057"/>
    </location>
</feature>
<dbReference type="PANTHER" id="PTHR32305:SF15">
    <property type="entry name" value="PROTEIN RHSA-RELATED"/>
    <property type="match status" value="1"/>
</dbReference>
<dbReference type="EMBL" id="FOYL01000005">
    <property type="protein sequence ID" value="SFR20392.1"/>
    <property type="molecule type" value="Genomic_DNA"/>
</dbReference>
<feature type="compositionally biased region" description="Basic and acidic residues" evidence="1">
    <location>
        <begin position="78"/>
        <end position="91"/>
    </location>
</feature>
<dbReference type="InterPro" id="IPR013783">
    <property type="entry name" value="Ig-like_fold"/>
</dbReference>
<sequence>MTRRSATRHTRARRFARVLAAALATSLTISLASAPAFAAPPAKSPAVDTTKLPVLKGQEVPAPPVAAADPKADFTPLSKRESSSFDPEKSKVTSRSMFVDEYTNPDGTKTIKQSTEPLNVKDAKGSWQPVDSTLVADTPTRRVKARQHPLKPTLAGKADDAALITVEYDGNKVSLAPEKPAKDKQVKVSDSKAEYTDVAADTDLQYEVTAGSVKETILLKKVPATSKWRFTLKTGALTPTVTEQGTVELRDAKGTPKIVMPPIVTWDSSGKAEETPPAQTGGTYTVEKAGQDWVLTVAVDEAWLKDPKRVYPVSVDPTFSFGVAYAESYKSDGYWCQMCSVQFGNSLDRGDKYWRSAIRFDYQPLYGQRIVGAKVDVTKKTGPLSPDKTWPAQLYHASAMDFNGLGGLLATGLVGQVGSLTGDSLVSFLQHIADIRHMATFMIVGAEQPGAWTYKDTVVTLTVDTGSAPPAPTLVGPADHSVITNTTPTLEVNPVSDPDGEQVRYCFTVATGADAKSGVVVDSGCLDTPKWTVPAGVLQDGVAYTWQAKAVSGATSRIPSAVFRLKVDQRIGNKGPAPDDTMGPISVNLANGNVTTSIKSPTFNTVGGEAGLSMTYNSQQQEQKGLRASYFPDLSNNGEISPQQEPVLVRTEPQVNVDWGDTSPFAPALPKDWFVARWEGFFQAPSTGDYQFAGVHDDRLRVWINGSSVYDQGCCSDVNWGVATSVKLTAGQRVPIKVELAEATGWAYLRLFTRTVDGTTVPSQIVPADWLHSSDLPALSKGWTLSADLDGTGSTFTEAKVTDQNVVLTDGSGAKHTWTKKTTGGYTPPEGEVGNLALDTAGRITLTYGTDVYAFNSAGKLESQASAVDTRKPAALQYVYDGSPSRLKEIKDPVSGRAHRLHYNRPGDDCYGGATPPPDAERLPPSQMLCRIVYWDGTQTKLFYYRGHLVAVEDPGREMTQFSVTTNGLLDGMREPRAADWVSQDHANRNTDASNYIVHYYDHTATKPIARTIYQPYTTHGEERGYHSYRYDTGTKTSFVDIAGLNPAIGFSRKVVYDDAFRLLSSTDATGRTTSQTWSVKDQLLTSTDAAGRVSTTLYDAQDRPTDNFGPGPASCFNGQELKPACADTVPHSKTAFDEGLNGLAVSFYDNKDMVGAPKVFQTGLAADGTFARNWGTDAPVAGIPADGSSLRATGDIVFPEAGNYKLRVVADDGVRVWIDDATVIDDWIDTGAKWREATVNSPSAGAAKKIRVEYYDLVSLAQLELHWTTPGGTQQVVPAANMKPKYGHTTSTTKGESLGLQPQISSSKFGENGLDAAYGLVTTTTQKGQAVKTTYEPSGTGYLRKIAETSPTGAQTTFAYYGDRETRDNPCTPEVEAINQGGLSKLTRSPAPATGVAREDEQIFDVSGRVVAQGSAGKWTCTVYDDRDRAVSVKHPANAAAGERVVTTNYAVNGDPLVSTVTDHNGTITTKTDMIGRVVEYTDVHGVRTETKYDRAGRTTTQKFNLPLNAAQVVSSTYDDAGRLLTSSLDGALLATSTYDAVGELKSVAYANGTSLSAMGKDGSGQTTSLTWKTKSGTEIPTTVTRTRGGTIVDETLNGFDAGVGGHNYVYDTAGRLTNAAVNGHVYTYDFSSSAADGCPAGTVGNAGLNTNRVKLIDQTATGTQTTNYCYDAADRLLATTGANAVSGIKYDDSGNTTEYTVNGSTTHLSWDTENRNIGARSVGADPAAVAYQRDSTNRIVRRGAEQGDQQKVLLYGHTADGDSADIVLGEDKKLLSRSISLPGGVLLTINGDTRSYDHPSVRGDIILTTDAAGNQVGQLRHYSPFGEPIATDGKVDPDAVPDNQPGQMDYGWLGQHQRPYEHAGALSLVQMGARPYSPLFGRFLAVDPVEGGSANDYDYVNGDPINANDIDGKCPPCLFLAVAGLRVGLPIMARFAVRKAIPWGIKWAPRIWGGMKAAGRSVVQAGSWLRSRTVSVVKRIGRSAVGDTIKRTIRYIPKNPRRVVLHCVPGGLFGGGLGAYGSWRNGNRSWGIPLAAGVAGCVGGVMKDAQPTNPF</sequence>
<evidence type="ECO:0000256" key="1">
    <source>
        <dbReference type="SAM" id="MobiDB-lite"/>
    </source>
</evidence>
<dbReference type="SMART" id="SM00758">
    <property type="entry name" value="PA14"/>
    <property type="match status" value="2"/>
</dbReference>
<name>A0A1I6ESB9_9PSEU</name>
<dbReference type="InterPro" id="IPR006530">
    <property type="entry name" value="YD"/>
</dbReference>
<keyword evidence="5" id="KW-1185">Reference proteome</keyword>
<dbReference type="NCBIfam" id="TIGR03696">
    <property type="entry name" value="Rhs_assc_core"/>
    <property type="match status" value="1"/>
</dbReference>
<reference evidence="5" key="1">
    <citation type="submission" date="2016-10" db="EMBL/GenBank/DDBJ databases">
        <authorList>
            <person name="Varghese N."/>
            <person name="Submissions S."/>
        </authorList>
    </citation>
    <scope>NUCLEOTIDE SEQUENCE [LARGE SCALE GENOMIC DNA]</scope>
    <source>
        <strain evidence="5">DSM 44232</strain>
    </source>
</reference>
<evidence type="ECO:0000313" key="5">
    <source>
        <dbReference type="Proteomes" id="UP000198583"/>
    </source>
</evidence>
<evidence type="ECO:0000256" key="2">
    <source>
        <dbReference type="SAM" id="SignalP"/>
    </source>
</evidence>
<feature type="signal peptide" evidence="2">
    <location>
        <begin position="1"/>
        <end position="38"/>
    </location>
</feature>
<dbReference type="Gene3D" id="2.180.10.10">
    <property type="entry name" value="RHS repeat-associated core"/>
    <property type="match status" value="1"/>
</dbReference>
<dbReference type="Proteomes" id="UP000198583">
    <property type="component" value="Unassembled WGS sequence"/>
</dbReference>
<feature type="domain" description="PA14" evidence="3">
    <location>
        <begin position="1139"/>
        <end position="1282"/>
    </location>
</feature>
<proteinExistence type="predicted"/>
<feature type="domain" description="PA14" evidence="3">
    <location>
        <begin position="621"/>
        <end position="770"/>
    </location>
</feature>
<dbReference type="InterPro" id="IPR037524">
    <property type="entry name" value="PA14/GLEYA"/>
</dbReference>
<accession>A0A1I6ESB9</accession>
<evidence type="ECO:0000259" key="3">
    <source>
        <dbReference type="PROSITE" id="PS51820"/>
    </source>
</evidence>
<keyword evidence="2" id="KW-0732">Signal</keyword>
<feature type="region of interest" description="Disordered" evidence="1">
    <location>
        <begin position="60"/>
        <end position="125"/>
    </location>
</feature>
<dbReference type="GO" id="GO:0005975">
    <property type="term" value="P:carbohydrate metabolic process"/>
    <property type="evidence" value="ECO:0007669"/>
    <property type="project" value="UniProtKB-ARBA"/>
</dbReference>
<dbReference type="Pfam" id="PF07691">
    <property type="entry name" value="PA14"/>
    <property type="match status" value="2"/>
</dbReference>
<dbReference type="InterPro" id="IPR050708">
    <property type="entry name" value="T6SS_VgrG/RHS"/>
</dbReference>
<dbReference type="Gene3D" id="3.90.182.10">
    <property type="entry name" value="Toxin - Anthrax Protective Antigen,domain 1"/>
    <property type="match status" value="1"/>
</dbReference>
<dbReference type="PROSITE" id="PS51820">
    <property type="entry name" value="PA14"/>
    <property type="match status" value="2"/>
</dbReference>
<gene>
    <name evidence="4" type="ORF">SAMN04488564_105213</name>
</gene>
<dbReference type="STRING" id="84724.SAMN04488564_105213"/>
<dbReference type="Gene3D" id="2.60.40.10">
    <property type="entry name" value="Immunoglobulins"/>
    <property type="match status" value="1"/>
</dbReference>
<dbReference type="Gene3D" id="2.60.120.380">
    <property type="match status" value="1"/>
</dbReference>
<evidence type="ECO:0000313" key="4">
    <source>
        <dbReference type="EMBL" id="SFR20392.1"/>
    </source>
</evidence>
<dbReference type="InterPro" id="IPR011658">
    <property type="entry name" value="PA14_dom"/>
</dbReference>